<evidence type="ECO:0000313" key="2">
    <source>
        <dbReference type="Proteomes" id="UP000718593"/>
    </source>
</evidence>
<protein>
    <submittedName>
        <fullName evidence="1">Uncharacterized protein</fullName>
    </submittedName>
</protein>
<gene>
    <name evidence="1" type="ORF">HXL68_05140</name>
</gene>
<accession>A0A930BRG2</accession>
<reference evidence="1" key="1">
    <citation type="submission" date="2020-04" db="EMBL/GenBank/DDBJ databases">
        <title>Deep metagenomics examines the oral microbiome during advanced dental caries in children, revealing novel taxa and co-occurrences with host molecules.</title>
        <authorList>
            <person name="Baker J.L."/>
            <person name="Morton J.T."/>
            <person name="Dinis M."/>
            <person name="Alvarez R."/>
            <person name="Tran N.C."/>
            <person name="Knight R."/>
            <person name="Edlund A."/>
        </authorList>
    </citation>
    <scope>NUCLEOTIDE SEQUENCE</scope>
    <source>
        <strain evidence="1">JCVI_32_bin.24</strain>
    </source>
</reference>
<proteinExistence type="predicted"/>
<comment type="caution">
    <text evidence="1">The sequence shown here is derived from an EMBL/GenBank/DDBJ whole genome shotgun (WGS) entry which is preliminary data.</text>
</comment>
<evidence type="ECO:0000313" key="1">
    <source>
        <dbReference type="EMBL" id="MBF1164407.1"/>
    </source>
</evidence>
<name>A0A930BRG2_9RHOO</name>
<sequence length="191" mass="21289">MRAWLAVFLLAWAGWAAAEERVLVCYGYGCLAEDSIRYTDGQLGTVRRMLFAATDAESERRILADVIGLLYGWAGEQSDIANDRAGNFNDDNRPGKMDCIDHSTSTTRLLRLLADRGYLRWHRVLEPQVRSLASVLFVHWSAVIEEWPGAEETAGEAGPARFAVDSWFVDNGYPAVILPLEEWKKGAGPDV</sequence>
<dbReference type="AlphaFoldDB" id="A0A930BRG2"/>
<dbReference type="EMBL" id="JABZMI010000066">
    <property type="protein sequence ID" value="MBF1164407.1"/>
    <property type="molecule type" value="Genomic_DNA"/>
</dbReference>
<organism evidence="1 2">
    <name type="scientific">Dechloromonas agitata</name>
    <dbReference type="NCBI Taxonomy" id="73030"/>
    <lineage>
        <taxon>Bacteria</taxon>
        <taxon>Pseudomonadati</taxon>
        <taxon>Pseudomonadota</taxon>
        <taxon>Betaproteobacteria</taxon>
        <taxon>Rhodocyclales</taxon>
        <taxon>Azonexaceae</taxon>
        <taxon>Dechloromonas</taxon>
    </lineage>
</organism>
<dbReference type="Proteomes" id="UP000718593">
    <property type="component" value="Unassembled WGS sequence"/>
</dbReference>